<dbReference type="AlphaFoldDB" id="A0A8S9XDJ6"/>
<evidence type="ECO:0000313" key="3">
    <source>
        <dbReference type="Proteomes" id="UP000466442"/>
    </source>
</evidence>
<gene>
    <name evidence="2" type="ORF">GE061_018306</name>
</gene>
<evidence type="ECO:0000313" key="2">
    <source>
        <dbReference type="EMBL" id="KAF6207067.1"/>
    </source>
</evidence>
<keyword evidence="3" id="KW-1185">Reference proteome</keyword>
<reference evidence="2" key="1">
    <citation type="journal article" date="2021" name="Mol. Ecol. Resour.">
        <title>Apolygus lucorum genome provides insights into omnivorousness and mesophyll feeding.</title>
        <authorList>
            <person name="Liu Y."/>
            <person name="Liu H."/>
            <person name="Wang H."/>
            <person name="Huang T."/>
            <person name="Liu B."/>
            <person name="Yang B."/>
            <person name="Yin L."/>
            <person name="Li B."/>
            <person name="Zhang Y."/>
            <person name="Zhang S."/>
            <person name="Jiang F."/>
            <person name="Zhang X."/>
            <person name="Ren Y."/>
            <person name="Wang B."/>
            <person name="Wang S."/>
            <person name="Lu Y."/>
            <person name="Wu K."/>
            <person name="Fan W."/>
            <person name="Wang G."/>
        </authorList>
    </citation>
    <scope>NUCLEOTIDE SEQUENCE</scope>
    <source>
        <strain evidence="2">12Hb</strain>
    </source>
</reference>
<accession>A0A8S9XDJ6</accession>
<protein>
    <submittedName>
        <fullName evidence="2">Uncharacterized protein</fullName>
    </submittedName>
</protein>
<feature type="compositionally biased region" description="Basic residues" evidence="1">
    <location>
        <begin position="97"/>
        <end position="106"/>
    </location>
</feature>
<comment type="caution">
    <text evidence="2">The sequence shown here is derived from an EMBL/GenBank/DDBJ whole genome shotgun (WGS) entry which is preliminary data.</text>
</comment>
<dbReference type="Proteomes" id="UP000466442">
    <property type="component" value="Unassembled WGS sequence"/>
</dbReference>
<sequence length="382" mass="41947">MVHTSSSYIPLGPDGFGAAGDWTIQPGSPGNPKCPEMVHTSSSYIPLGPDGFGAAGDWTISLEALGIQNDLRCRTSATNQSPIDESHSDDTGEDHPPKKKRGRTKKIVLTEGEKADQLKSLLEELKASPHYQTLSEWRNHNAFKNHILDTWRASAPLRFQVIHHPSDITVSHYLPLFTQLASPISGPILVAADFKFLYPEISDDALAVGLRKCAPVIVKSAENCQRSRYHKDIPILNAALSCYHNKHTDEHDRLQFLLILLRFAIPAAGKRSKPKTLCKRQVVSKRDSQTSFIATPEQKGAHHQELILANSGFVQPYIAVLVKETILQAEVEGVSLGNLGENNQVVSDEVGEIDESQPIVNNEQSQLQPVAEVAQGVNIEEA</sequence>
<dbReference type="EMBL" id="WIXP02000008">
    <property type="protein sequence ID" value="KAF6207067.1"/>
    <property type="molecule type" value="Genomic_DNA"/>
</dbReference>
<name>A0A8S9XDJ6_APOLU</name>
<proteinExistence type="predicted"/>
<feature type="region of interest" description="Disordered" evidence="1">
    <location>
        <begin position="78"/>
        <end position="106"/>
    </location>
</feature>
<evidence type="ECO:0000256" key="1">
    <source>
        <dbReference type="SAM" id="MobiDB-lite"/>
    </source>
</evidence>
<organism evidence="2 3">
    <name type="scientific">Apolygus lucorum</name>
    <name type="common">Small green plant bug</name>
    <name type="synonym">Lygocoris lucorum</name>
    <dbReference type="NCBI Taxonomy" id="248454"/>
    <lineage>
        <taxon>Eukaryota</taxon>
        <taxon>Metazoa</taxon>
        <taxon>Ecdysozoa</taxon>
        <taxon>Arthropoda</taxon>
        <taxon>Hexapoda</taxon>
        <taxon>Insecta</taxon>
        <taxon>Pterygota</taxon>
        <taxon>Neoptera</taxon>
        <taxon>Paraneoptera</taxon>
        <taxon>Hemiptera</taxon>
        <taxon>Heteroptera</taxon>
        <taxon>Panheteroptera</taxon>
        <taxon>Cimicomorpha</taxon>
        <taxon>Miridae</taxon>
        <taxon>Mirini</taxon>
        <taxon>Apolygus</taxon>
    </lineage>
</organism>
<feature type="compositionally biased region" description="Basic and acidic residues" evidence="1">
    <location>
        <begin position="84"/>
        <end position="96"/>
    </location>
</feature>